<dbReference type="CDD" id="cd05155">
    <property type="entry name" value="APH_ChoK_like_1"/>
    <property type="match status" value="1"/>
</dbReference>
<keyword evidence="3" id="KW-1185">Reference proteome</keyword>
<organism evidence="2 3">
    <name type="scientific">Streptomyces populi</name>
    <dbReference type="NCBI Taxonomy" id="2058924"/>
    <lineage>
        <taxon>Bacteria</taxon>
        <taxon>Bacillati</taxon>
        <taxon>Actinomycetota</taxon>
        <taxon>Actinomycetes</taxon>
        <taxon>Kitasatosporales</taxon>
        <taxon>Streptomycetaceae</taxon>
        <taxon>Streptomyces</taxon>
    </lineage>
</organism>
<dbReference type="InterPro" id="IPR051678">
    <property type="entry name" value="AGP_Transferase"/>
</dbReference>
<keyword evidence="2" id="KW-0808">Transferase</keyword>
<evidence type="ECO:0000259" key="1">
    <source>
        <dbReference type="Pfam" id="PF01636"/>
    </source>
</evidence>
<sequence length="293" mass="31556">MHADETRIGGPLVRRLLAEQFPRWAELPLRRVRSAGTVNTLYRLGDDMAVRLPRIADGADDAVKEHTWLPRLAPMLPFTVPEVLGLGTPAADYPWHWSVVRWLDGGTPAPGALTDARELAADLGAFVAALRGTDLPGGPASYRGAPLTTVDAETRSAIEDLRGTIDTGAATAAWEEALSAPAWTGPPRWLHADLMPMNLLTRDGRLTAVLDFGTLGTGDPACDFIPAWNLLPAAARPVFRDAAGADDAGWARGRGWALSMALAQLPYYRATNPVIAGNAEHVIREVLTERRLP</sequence>
<dbReference type="Gene3D" id="3.90.1200.10">
    <property type="match status" value="1"/>
</dbReference>
<reference evidence="2 3" key="1">
    <citation type="submission" date="2017-12" db="EMBL/GenBank/DDBJ databases">
        <title>Streptomyces populusis sp. nov., a novel endophytic actinobacterium isolated from stems of Populus adenopoda Maxim.</title>
        <authorList>
            <person name="Wang Z."/>
        </authorList>
    </citation>
    <scope>NUCLEOTIDE SEQUENCE [LARGE SCALE GENOMIC DNA]</scope>
    <source>
        <strain evidence="2 3">A249</strain>
    </source>
</reference>
<dbReference type="OrthoDB" id="9797603at2"/>
<feature type="domain" description="Aminoglycoside phosphotransferase" evidence="1">
    <location>
        <begin position="33"/>
        <end position="256"/>
    </location>
</feature>
<name>A0A2I0SIW6_9ACTN</name>
<evidence type="ECO:0000313" key="3">
    <source>
        <dbReference type="Proteomes" id="UP000236178"/>
    </source>
</evidence>
<dbReference type="SUPFAM" id="SSF56112">
    <property type="entry name" value="Protein kinase-like (PK-like)"/>
    <property type="match status" value="1"/>
</dbReference>
<dbReference type="InterPro" id="IPR002575">
    <property type="entry name" value="Aminoglycoside_PTrfase"/>
</dbReference>
<dbReference type="GO" id="GO:0016740">
    <property type="term" value="F:transferase activity"/>
    <property type="evidence" value="ECO:0007669"/>
    <property type="project" value="UniProtKB-KW"/>
</dbReference>
<dbReference type="EMBL" id="PJOS01000064">
    <property type="protein sequence ID" value="PKT69854.1"/>
    <property type="molecule type" value="Genomic_DNA"/>
</dbReference>
<evidence type="ECO:0000313" key="2">
    <source>
        <dbReference type="EMBL" id="PKT69854.1"/>
    </source>
</evidence>
<dbReference type="Pfam" id="PF01636">
    <property type="entry name" value="APH"/>
    <property type="match status" value="1"/>
</dbReference>
<gene>
    <name evidence="2" type="ORF">CW362_27555</name>
</gene>
<dbReference type="Proteomes" id="UP000236178">
    <property type="component" value="Unassembled WGS sequence"/>
</dbReference>
<accession>A0A2I0SIW6</accession>
<dbReference type="PANTHER" id="PTHR21310:SF42">
    <property type="entry name" value="BIFUNCTIONAL AAC_APH"/>
    <property type="match status" value="1"/>
</dbReference>
<protein>
    <submittedName>
        <fullName evidence="2">Phosphotransferase</fullName>
    </submittedName>
</protein>
<proteinExistence type="predicted"/>
<dbReference type="Gene3D" id="3.30.200.20">
    <property type="entry name" value="Phosphorylase Kinase, domain 1"/>
    <property type="match status" value="1"/>
</dbReference>
<dbReference type="AlphaFoldDB" id="A0A2I0SIW6"/>
<dbReference type="InterPro" id="IPR011009">
    <property type="entry name" value="Kinase-like_dom_sf"/>
</dbReference>
<dbReference type="RefSeq" id="WP_103552278.1">
    <property type="nucleotide sequence ID" value="NZ_JBHJSK010000001.1"/>
</dbReference>
<comment type="caution">
    <text evidence="2">The sequence shown here is derived from an EMBL/GenBank/DDBJ whole genome shotgun (WGS) entry which is preliminary data.</text>
</comment>
<dbReference type="PANTHER" id="PTHR21310">
    <property type="entry name" value="AMINOGLYCOSIDE PHOSPHOTRANSFERASE-RELATED-RELATED"/>
    <property type="match status" value="1"/>
</dbReference>